<proteinExistence type="predicted"/>
<feature type="signal peptide" evidence="5">
    <location>
        <begin position="1"/>
        <end position="18"/>
    </location>
</feature>
<reference evidence="6 7" key="1">
    <citation type="submission" date="2023-09" db="EMBL/GenBank/DDBJ databases">
        <title>Thalassobella suaedae gen. nov., sp. nov., a marine bacterium of the family Flavobacteriaceae isolated from a halophyte Suaeda japonica.</title>
        <authorList>
            <person name="Lee S.Y."/>
            <person name="Hwang C.Y."/>
        </authorList>
    </citation>
    <scope>NUCLEOTIDE SEQUENCE [LARGE SCALE GENOMIC DNA]</scope>
    <source>
        <strain evidence="6 7">HL-DH14</strain>
    </source>
</reference>
<keyword evidence="2" id="KW-0378">Hydrolase</keyword>
<dbReference type="SUPFAM" id="SSF75005">
    <property type="entry name" value="Arabinanase/levansucrase/invertase"/>
    <property type="match status" value="1"/>
</dbReference>
<sequence length="339" mass="37809">MKNIFTLLLCFACLLLSGQNENLKLHYNFQSSDNNGTITDISGNGYNGTLKNNAYVDLMDTYSILNLGTSNGYLDMGENAGHLINSLSDFSISTYVCIDEASDLNANGNFIWTFSNSDDIIAQQNGCMFYSPKIESYKISLTDYQTESGIGLGSQMVKKTWKHLVYTQSGTTGTIYIDGIEKTSGYVGVLPQQLGITSFNYIGRSPYLGDAYLKGLISDFRIYNKVLSSSEVIDLATKMTGLNNAYVDYQNQPVKYVTNNNPLFTHKFTADPAALVYDNTFYIYSGQDTGNGSGYNMPNWLVFSSKDLKNWEEHPVPLKTSDFQWATGNFSWYFTGCRT</sequence>
<keyword evidence="1" id="KW-0624">Polysaccharide degradation</keyword>
<evidence type="ECO:0000313" key="7">
    <source>
        <dbReference type="Proteomes" id="UP001302806"/>
    </source>
</evidence>
<keyword evidence="1" id="KW-0858">Xylan degradation</keyword>
<dbReference type="PANTHER" id="PTHR43772">
    <property type="entry name" value="ENDO-1,4-BETA-XYLANASE"/>
    <property type="match status" value="1"/>
</dbReference>
<keyword evidence="5" id="KW-0732">Signal</keyword>
<dbReference type="InterPro" id="IPR052176">
    <property type="entry name" value="Glycosyl_Hydrlase_43_Enz"/>
</dbReference>
<dbReference type="InterPro" id="IPR023296">
    <property type="entry name" value="Glyco_hydro_beta-prop_sf"/>
</dbReference>
<dbReference type="SUPFAM" id="SSF49899">
    <property type="entry name" value="Concanavalin A-like lectins/glucanases"/>
    <property type="match status" value="1"/>
</dbReference>
<dbReference type="Proteomes" id="UP001302806">
    <property type="component" value="Chromosome"/>
</dbReference>
<name>A0ABY9XX99_9FLAO</name>
<gene>
    <name evidence="6" type="ORF">RHP51_08020</name>
</gene>
<evidence type="ECO:0000256" key="1">
    <source>
        <dbReference type="ARBA" id="ARBA00022651"/>
    </source>
</evidence>
<evidence type="ECO:0000256" key="4">
    <source>
        <dbReference type="ARBA" id="ARBA00023295"/>
    </source>
</evidence>
<dbReference type="PANTHER" id="PTHR43772:SF2">
    <property type="entry name" value="PUTATIVE (AFU_ORTHOLOGUE AFUA_2G04480)-RELATED"/>
    <property type="match status" value="1"/>
</dbReference>
<feature type="chain" id="PRO_5045937832" evidence="5">
    <location>
        <begin position="19"/>
        <end position="339"/>
    </location>
</feature>
<evidence type="ECO:0000256" key="2">
    <source>
        <dbReference type="ARBA" id="ARBA00022801"/>
    </source>
</evidence>
<organism evidence="6 7">
    <name type="scientific">Thalassobellus suaedae</name>
    <dbReference type="NCBI Taxonomy" id="3074124"/>
    <lineage>
        <taxon>Bacteria</taxon>
        <taxon>Pseudomonadati</taxon>
        <taxon>Bacteroidota</taxon>
        <taxon>Flavobacteriia</taxon>
        <taxon>Flavobacteriales</taxon>
        <taxon>Flavobacteriaceae</taxon>
        <taxon>Thalassobellus</taxon>
    </lineage>
</organism>
<evidence type="ECO:0000256" key="3">
    <source>
        <dbReference type="ARBA" id="ARBA00023277"/>
    </source>
</evidence>
<dbReference type="Gene3D" id="2.115.10.20">
    <property type="entry name" value="Glycosyl hydrolase domain, family 43"/>
    <property type="match status" value="1"/>
</dbReference>
<accession>A0ABY9XX99</accession>
<dbReference type="InterPro" id="IPR013320">
    <property type="entry name" value="ConA-like_dom_sf"/>
</dbReference>
<dbReference type="EMBL" id="CP134537">
    <property type="protein sequence ID" value="WNH10585.1"/>
    <property type="molecule type" value="Genomic_DNA"/>
</dbReference>
<keyword evidence="4" id="KW-0326">Glycosidase</keyword>
<dbReference type="RefSeq" id="WP_415866835.1">
    <property type="nucleotide sequence ID" value="NZ_CP134537.1"/>
</dbReference>
<dbReference type="Gene3D" id="2.60.120.200">
    <property type="match status" value="1"/>
</dbReference>
<protein>
    <submittedName>
        <fullName evidence="6">LamG-like jellyroll fold domain-containing protein</fullName>
    </submittedName>
</protein>
<dbReference type="Pfam" id="PF13385">
    <property type="entry name" value="Laminin_G_3"/>
    <property type="match status" value="1"/>
</dbReference>
<evidence type="ECO:0000313" key="6">
    <source>
        <dbReference type="EMBL" id="WNH10585.1"/>
    </source>
</evidence>
<evidence type="ECO:0000256" key="5">
    <source>
        <dbReference type="SAM" id="SignalP"/>
    </source>
</evidence>
<keyword evidence="3" id="KW-0119">Carbohydrate metabolism</keyword>